<dbReference type="AlphaFoldDB" id="X0YMY5"/>
<accession>X0YMY5</accession>
<sequence length="53" mass="6244">NPRYKGQPLYLHGKDEKYIKLEVRIKKREGKKDRTAYISVGSDGSWNEKGSRY</sequence>
<feature type="non-terminal residue" evidence="1">
    <location>
        <position position="1"/>
    </location>
</feature>
<proteinExistence type="predicted"/>
<organism evidence="1">
    <name type="scientific">marine sediment metagenome</name>
    <dbReference type="NCBI Taxonomy" id="412755"/>
    <lineage>
        <taxon>unclassified sequences</taxon>
        <taxon>metagenomes</taxon>
        <taxon>ecological metagenomes</taxon>
    </lineage>
</organism>
<protein>
    <submittedName>
        <fullName evidence="1">Uncharacterized protein</fullName>
    </submittedName>
</protein>
<comment type="caution">
    <text evidence="1">The sequence shown here is derived from an EMBL/GenBank/DDBJ whole genome shotgun (WGS) entry which is preliminary data.</text>
</comment>
<dbReference type="EMBL" id="BARS01040654">
    <property type="protein sequence ID" value="GAG38061.1"/>
    <property type="molecule type" value="Genomic_DNA"/>
</dbReference>
<evidence type="ECO:0000313" key="1">
    <source>
        <dbReference type="EMBL" id="GAG38061.1"/>
    </source>
</evidence>
<gene>
    <name evidence="1" type="ORF">S01H1_61936</name>
</gene>
<name>X0YMY5_9ZZZZ</name>
<reference evidence="1" key="1">
    <citation type="journal article" date="2014" name="Front. Microbiol.">
        <title>High frequency of phylogenetically diverse reductive dehalogenase-homologous genes in deep subseafloor sedimentary metagenomes.</title>
        <authorList>
            <person name="Kawai M."/>
            <person name="Futagami T."/>
            <person name="Toyoda A."/>
            <person name="Takaki Y."/>
            <person name="Nishi S."/>
            <person name="Hori S."/>
            <person name="Arai W."/>
            <person name="Tsubouchi T."/>
            <person name="Morono Y."/>
            <person name="Uchiyama I."/>
            <person name="Ito T."/>
            <person name="Fujiyama A."/>
            <person name="Inagaki F."/>
            <person name="Takami H."/>
        </authorList>
    </citation>
    <scope>NUCLEOTIDE SEQUENCE</scope>
    <source>
        <strain evidence="1">Expedition CK06-06</strain>
    </source>
</reference>